<sequence>MVSAAVCDCRLFSMLPDVKYLYDNDRVDESYYGDYAYCVDSIFDYSPYRSDSNGCKRISSAADTLRTWAMFDQHSDTRSLKDIKEDFEKLLHDMTFSAQPQVKIGKIYPNDPCPCGSGKKYKKCCMNKTDDNKEDFIMAADRKKWLKDYPEDPDCRVEGHIYLSDFYDQKSIETDKLVYLALKHRQGFITQRETPEQMSKRQLYYLRRAFARYTERCQAEGIRTFQEYDDKYSIHYPSAVWLNYLMQLLKQEELSAELNEVTKFCAGR</sequence>
<evidence type="ECO:0000313" key="1">
    <source>
        <dbReference type="EMBL" id="MSS88147.1"/>
    </source>
</evidence>
<gene>
    <name evidence="1" type="ORF">FYJ45_07505</name>
</gene>
<name>A0A6N7WCF1_9FIRM</name>
<comment type="caution">
    <text evidence="1">The sequence shown here is derived from an EMBL/GenBank/DDBJ whole genome shotgun (WGS) entry which is preliminary data.</text>
</comment>
<dbReference type="InterPro" id="IPR004027">
    <property type="entry name" value="SEC_C_motif"/>
</dbReference>
<evidence type="ECO:0000313" key="2">
    <source>
        <dbReference type="Proteomes" id="UP000436047"/>
    </source>
</evidence>
<dbReference type="Pfam" id="PF02810">
    <property type="entry name" value="SEC-C"/>
    <property type="match status" value="1"/>
</dbReference>
<keyword evidence="2" id="KW-1185">Reference proteome</keyword>
<accession>A0A6N7WCF1</accession>
<proteinExistence type="predicted"/>
<dbReference type="AlphaFoldDB" id="A0A6N7WCF1"/>
<organism evidence="1 2">
    <name type="scientific">Eisenbergiella porci</name>
    <dbReference type="NCBI Taxonomy" id="2652274"/>
    <lineage>
        <taxon>Bacteria</taxon>
        <taxon>Bacillati</taxon>
        <taxon>Bacillota</taxon>
        <taxon>Clostridia</taxon>
        <taxon>Lachnospirales</taxon>
        <taxon>Lachnospiraceae</taxon>
        <taxon>Eisenbergiella</taxon>
    </lineage>
</organism>
<reference evidence="1 2" key="1">
    <citation type="submission" date="2019-08" db="EMBL/GenBank/DDBJ databases">
        <title>In-depth cultivation of the pig gut microbiome towards novel bacterial diversity and tailored functional studies.</title>
        <authorList>
            <person name="Wylensek D."/>
            <person name="Hitch T.C.A."/>
            <person name="Clavel T."/>
        </authorList>
    </citation>
    <scope>NUCLEOTIDE SEQUENCE [LARGE SCALE GENOMIC DNA]</scope>
    <source>
        <strain evidence="1 2">WCA-389-WT-23B</strain>
    </source>
</reference>
<dbReference type="EMBL" id="VUMI01000009">
    <property type="protein sequence ID" value="MSS88147.1"/>
    <property type="molecule type" value="Genomic_DNA"/>
</dbReference>
<dbReference type="Proteomes" id="UP000436047">
    <property type="component" value="Unassembled WGS sequence"/>
</dbReference>
<dbReference type="SUPFAM" id="SSF103642">
    <property type="entry name" value="Sec-C motif"/>
    <property type="match status" value="1"/>
</dbReference>
<dbReference type="Gene3D" id="3.10.450.50">
    <property type="match status" value="1"/>
</dbReference>
<evidence type="ECO:0008006" key="3">
    <source>
        <dbReference type="Google" id="ProtNLM"/>
    </source>
</evidence>
<protein>
    <recommendedName>
        <fullName evidence="3">SEC-C domain-containing protein</fullName>
    </recommendedName>
</protein>